<dbReference type="CTD" id="4519"/>
<keyword evidence="9 19" id="KW-0479">Metal-binding</keyword>
<evidence type="ECO:0000313" key="23">
    <source>
        <dbReference type="EMBL" id="AIS35862.1"/>
    </source>
</evidence>
<dbReference type="InterPro" id="IPR027387">
    <property type="entry name" value="Cytb/b6-like_sf"/>
</dbReference>
<evidence type="ECO:0000256" key="13">
    <source>
        <dbReference type="ARBA" id="ARBA00023004"/>
    </source>
</evidence>
<dbReference type="GO" id="GO:0005743">
    <property type="term" value="C:mitochondrial inner membrane"/>
    <property type="evidence" value="ECO:0007669"/>
    <property type="project" value="UniProtKB-SubCell"/>
</dbReference>
<dbReference type="GO" id="GO:0046872">
    <property type="term" value="F:metal ion binding"/>
    <property type="evidence" value="ECO:0007669"/>
    <property type="project" value="UniProtKB-UniRule"/>
</dbReference>
<dbReference type="InterPro" id="IPR036150">
    <property type="entry name" value="Cyt_b/b6_C_sf"/>
</dbReference>
<dbReference type="InterPro" id="IPR016174">
    <property type="entry name" value="Di-haem_cyt_TM"/>
</dbReference>
<feature type="transmembrane region" description="Helical" evidence="20">
    <location>
        <begin position="81"/>
        <end position="103"/>
    </location>
</feature>
<feature type="transmembrane region" description="Helical" evidence="20">
    <location>
        <begin position="115"/>
        <end position="136"/>
    </location>
</feature>
<evidence type="ECO:0000256" key="1">
    <source>
        <dbReference type="ARBA" id="ARBA00002566"/>
    </source>
</evidence>
<evidence type="ECO:0000256" key="9">
    <source>
        <dbReference type="ARBA" id="ARBA00022723"/>
    </source>
</evidence>
<dbReference type="GO" id="GO:0016491">
    <property type="term" value="F:oxidoreductase activity"/>
    <property type="evidence" value="ECO:0007669"/>
    <property type="project" value="UniProtKB-UniRule"/>
</dbReference>
<proteinExistence type="inferred from homology"/>
<feature type="transmembrane region" description="Helical" evidence="20">
    <location>
        <begin position="182"/>
        <end position="203"/>
    </location>
</feature>
<feature type="binding site" description="axial binding residue" evidence="19">
    <location>
        <position position="101"/>
    </location>
    <ligand>
        <name>heme b</name>
        <dbReference type="ChEBI" id="CHEBI:60344"/>
        <label>b566</label>
    </ligand>
    <ligandPart>
        <name>Fe</name>
        <dbReference type="ChEBI" id="CHEBI:18248"/>
    </ligandPart>
</feature>
<evidence type="ECO:0000256" key="5">
    <source>
        <dbReference type="ARBA" id="ARBA00022448"/>
    </source>
</evidence>
<evidence type="ECO:0000256" key="12">
    <source>
        <dbReference type="ARBA" id="ARBA00022989"/>
    </source>
</evidence>
<dbReference type="RefSeq" id="YP_009093650.1">
    <property type="nucleotide sequence ID" value="NC_025322.1"/>
</dbReference>
<sequence>MKNKYLKLSKTHPILKIINNSIIDLPSPSNISSWWNFGSLLGLCLMIQILTGLFLTMYYTANIELAFYSVNYICRNVNYGWLIRTLHANGASFFFICVYLHIGRGIYYESFNLKNTWMMGVIILFLLMATAFMGYVLPWGQMSFWGATVITNLLSAIPYLGEMLVNWIWGGFAVDNATLTRFYTFHFLLPFIIAMMTMIHLLFLHQTGSNNPLGINSNLDKIPFHPFFTYKDLIGFIIMLFLLVILTLTNPYLLGDPDNFIPANPLVTPIHIQPEWYFLFAYAILRSIPNKLGGVIALFLSIMILIILPLTFNKKIQSIQFYPLNQIIFWFMVSTVMLLTWIGARPVEEPYIITGQILTVLYFSYFIINPFINKMWDNIIFKN</sequence>
<keyword evidence="15 20" id="KW-0496">Mitochondrion</keyword>
<keyword evidence="8 20" id="KW-0812">Transmembrane</keyword>
<protein>
    <recommendedName>
        <fullName evidence="4 20">Cytochrome b</fullName>
    </recommendedName>
</protein>
<keyword evidence="10" id="KW-0999">Mitochondrion inner membrane</keyword>
<gene>
    <name evidence="23" type="primary">CYTB</name>
</gene>
<dbReference type="Pfam" id="PF00033">
    <property type="entry name" value="Cytochrome_B"/>
    <property type="match status" value="1"/>
</dbReference>
<dbReference type="InterPro" id="IPR005798">
    <property type="entry name" value="Cyt_b/b6_C"/>
</dbReference>
<reference evidence="23" key="1">
    <citation type="journal article" date="2014" name="Mitochondrial DNA">
        <title>The complete mitochondrial genome of the diamondback moth, Plutella xylostella (Lepidoptera: Plutellidae).</title>
        <authorList>
            <person name="Dai L.S."/>
            <person name="Zhu B.J."/>
            <person name="Qian C."/>
            <person name="Zhang C.F."/>
            <person name="Li J."/>
            <person name="Wang L."/>
            <person name="Wei G.Q."/>
            <person name="Liu C.L."/>
        </authorList>
    </citation>
    <scope>NUCLEOTIDE SEQUENCE</scope>
</reference>
<evidence type="ECO:0000256" key="11">
    <source>
        <dbReference type="ARBA" id="ARBA00022982"/>
    </source>
</evidence>
<evidence type="ECO:0000256" key="8">
    <source>
        <dbReference type="ARBA" id="ARBA00022692"/>
    </source>
</evidence>
<accession>A0A0U1XI17</accession>
<dbReference type="CDD" id="cd00284">
    <property type="entry name" value="Cytochrome_b_N"/>
    <property type="match status" value="1"/>
</dbReference>
<evidence type="ECO:0000256" key="17">
    <source>
        <dbReference type="ARBA" id="ARBA00061233"/>
    </source>
</evidence>
<comment type="subcellular location">
    <subcellularLocation>
        <location evidence="2">Mitochondrion inner membrane</location>
        <topology evidence="2">Multi-pass membrane protein</topology>
    </subcellularLocation>
</comment>
<evidence type="ECO:0000256" key="14">
    <source>
        <dbReference type="ARBA" id="ARBA00023075"/>
    </source>
</evidence>
<feature type="transmembrane region" description="Helical" evidence="20">
    <location>
        <begin position="350"/>
        <end position="372"/>
    </location>
</feature>
<keyword evidence="6 19" id="KW-0349">Heme</keyword>
<dbReference type="InterPro" id="IPR048259">
    <property type="entry name" value="Cytochrome_b_N_euk/bac"/>
</dbReference>
<dbReference type="Pfam" id="PF00032">
    <property type="entry name" value="Cytochrom_B_C"/>
    <property type="match status" value="1"/>
</dbReference>
<keyword evidence="7 20" id="KW-0679">Respiratory chain</keyword>
<dbReference type="SUPFAM" id="SSF81342">
    <property type="entry name" value="Transmembrane di-heme cytochromes"/>
    <property type="match status" value="1"/>
</dbReference>
<keyword evidence="13 19" id="KW-0408">Iron</keyword>
<dbReference type="GO" id="GO:0006122">
    <property type="term" value="P:mitochondrial electron transport, ubiquinol to cytochrome c"/>
    <property type="evidence" value="ECO:0007669"/>
    <property type="project" value="TreeGrafter"/>
</dbReference>
<dbReference type="PANTHER" id="PTHR19271:SF16">
    <property type="entry name" value="CYTOCHROME B"/>
    <property type="match status" value="1"/>
</dbReference>
<dbReference type="AlphaFoldDB" id="A0A0U1XI17"/>
<dbReference type="Gene3D" id="1.20.810.10">
    <property type="entry name" value="Cytochrome Bc1 Complex, Chain C"/>
    <property type="match status" value="1"/>
</dbReference>
<organism evidence="23">
    <name type="scientific">Plutella xylostella</name>
    <name type="common">Diamondback moth</name>
    <name type="synonym">Plutella maculipennis</name>
    <dbReference type="NCBI Taxonomy" id="51655"/>
    <lineage>
        <taxon>Eukaryota</taxon>
        <taxon>Metazoa</taxon>
        <taxon>Ecdysozoa</taxon>
        <taxon>Arthropoda</taxon>
        <taxon>Hexapoda</taxon>
        <taxon>Insecta</taxon>
        <taxon>Pterygota</taxon>
        <taxon>Neoptera</taxon>
        <taxon>Endopterygota</taxon>
        <taxon>Lepidoptera</taxon>
        <taxon>Glossata</taxon>
        <taxon>Ditrysia</taxon>
        <taxon>Yponomeutoidea</taxon>
        <taxon>Plutellidae</taxon>
        <taxon>Plutella</taxon>
    </lineage>
</organism>
<evidence type="ECO:0000256" key="2">
    <source>
        <dbReference type="ARBA" id="ARBA00004448"/>
    </source>
</evidence>
<feature type="binding site" description="axial binding residue" evidence="19">
    <location>
        <position position="87"/>
    </location>
    <ligand>
        <name>heme b</name>
        <dbReference type="ChEBI" id="CHEBI:60344"/>
        <label>b562</label>
    </ligand>
    <ligandPart>
        <name>Fe</name>
        <dbReference type="ChEBI" id="CHEBI:18248"/>
    </ligandPart>
</feature>
<dbReference type="InterPro" id="IPR005797">
    <property type="entry name" value="Cyt_b/b6_N"/>
</dbReference>
<keyword evidence="11 20" id="KW-0249">Electron transport</keyword>
<name>A0A0U1XI17_PLUXY</name>
<dbReference type="GeneID" id="20834456"/>
<dbReference type="GO" id="GO:0008121">
    <property type="term" value="F:quinol-cytochrome-c reductase activity"/>
    <property type="evidence" value="ECO:0007669"/>
    <property type="project" value="InterPro"/>
</dbReference>
<comment type="cofactor">
    <cofactor evidence="19">
        <name>heme</name>
        <dbReference type="ChEBI" id="CHEBI:30413"/>
    </cofactor>
    <text evidence="19">Binds 2 heme groups non-covalently.</text>
</comment>
<dbReference type="FunFam" id="1.20.810.10:FF:000002">
    <property type="entry name" value="Cytochrome b"/>
    <property type="match status" value="1"/>
</dbReference>
<comment type="function">
    <text evidence="1 20">Component of the ubiquinol-cytochrome c reductase complex (complex III or cytochrome b-c1 complex) that is part of the mitochondrial respiratory chain. The b-c1 complex mediates electron transfer from ubiquinol to cytochrome c. Contributes to the generation of a proton gradient across the mitochondrial membrane that is then used for ATP synthesis.</text>
</comment>
<comment type="subunit">
    <text evidence="3">The main subunits of complex b-c1 are: cytochrome b, cytochrome c1 and the Rieske protein.</text>
</comment>
<evidence type="ECO:0000256" key="6">
    <source>
        <dbReference type="ARBA" id="ARBA00022617"/>
    </source>
</evidence>
<keyword evidence="16 20" id="KW-0472">Membrane</keyword>
<feature type="domain" description="Cytochrome b/b6 N-terminal region profile" evidence="21">
    <location>
        <begin position="1"/>
        <end position="213"/>
    </location>
</feature>
<feature type="transmembrane region" description="Helical" evidence="20">
    <location>
        <begin position="233"/>
        <end position="254"/>
    </location>
</feature>
<feature type="transmembrane region" description="Helical" evidence="20">
    <location>
        <begin position="142"/>
        <end position="161"/>
    </location>
</feature>
<evidence type="ECO:0000256" key="4">
    <source>
        <dbReference type="ARBA" id="ARBA00013531"/>
    </source>
</evidence>
<feature type="transmembrane region" description="Helical" evidence="20">
    <location>
        <begin position="291"/>
        <end position="312"/>
    </location>
</feature>
<dbReference type="PIRSF" id="PIRSF038885">
    <property type="entry name" value="COB"/>
    <property type="match status" value="1"/>
</dbReference>
<comment type="similarity">
    <text evidence="17 20">Belongs to the cytochrome b family.</text>
</comment>
<dbReference type="PANTHER" id="PTHR19271">
    <property type="entry name" value="CYTOCHROME B"/>
    <property type="match status" value="1"/>
</dbReference>
<feature type="transmembrane region" description="Helical" evidence="20">
    <location>
        <begin position="324"/>
        <end position="344"/>
    </location>
</feature>
<feature type="binding site" description="axial binding residue" evidence="19">
    <location>
        <position position="200"/>
    </location>
    <ligand>
        <name>heme b</name>
        <dbReference type="ChEBI" id="CHEBI:60344"/>
        <label>b566</label>
    </ligand>
    <ligandPart>
        <name>Fe</name>
        <dbReference type="ChEBI" id="CHEBI:18248"/>
    </ligandPart>
</feature>
<dbReference type="GO" id="GO:0045275">
    <property type="term" value="C:respiratory chain complex III"/>
    <property type="evidence" value="ECO:0007669"/>
    <property type="project" value="InterPro"/>
</dbReference>
<evidence type="ECO:0000256" key="3">
    <source>
        <dbReference type="ARBA" id="ARBA00011649"/>
    </source>
</evidence>
<dbReference type="KEGG" id="pxy:20834456"/>
<evidence type="ECO:0000256" key="15">
    <source>
        <dbReference type="ARBA" id="ARBA00023128"/>
    </source>
</evidence>
<dbReference type="CDD" id="cd00290">
    <property type="entry name" value="cytochrome_b_C"/>
    <property type="match status" value="1"/>
</dbReference>
<evidence type="ECO:0000256" key="7">
    <source>
        <dbReference type="ARBA" id="ARBA00022660"/>
    </source>
</evidence>
<evidence type="ECO:0000256" key="18">
    <source>
        <dbReference type="PIRSR" id="PIRSR038885-1"/>
    </source>
</evidence>
<dbReference type="PROSITE" id="PS51002">
    <property type="entry name" value="CYTB_NTER"/>
    <property type="match status" value="1"/>
</dbReference>
<comment type="cofactor">
    <cofactor evidence="20">
        <name>heme b</name>
        <dbReference type="ChEBI" id="CHEBI:60344"/>
    </cofactor>
    <text evidence="20">Binds 2 heme groups non-covalently.</text>
</comment>
<dbReference type="EMBL" id="KM023645">
    <property type="protein sequence ID" value="AIS35862.1"/>
    <property type="molecule type" value="Genomic_DNA"/>
</dbReference>
<dbReference type="SUPFAM" id="SSF81648">
    <property type="entry name" value="a domain/subunit of cytochrome bc1 complex (Ubiquinol-cytochrome c reductase)"/>
    <property type="match status" value="1"/>
</dbReference>
<reference evidence="23" key="2">
    <citation type="submission" date="2014-06" db="EMBL/GenBank/DDBJ databases">
        <authorList>
            <person name="Ju J."/>
            <person name="Zhang J."/>
        </authorList>
    </citation>
    <scope>NUCLEOTIDE SEQUENCE</scope>
</reference>
<evidence type="ECO:0000256" key="16">
    <source>
        <dbReference type="ARBA" id="ARBA00023136"/>
    </source>
</evidence>
<keyword evidence="14" id="KW-0830">Ubiquinone</keyword>
<feature type="transmembrane region" description="Helical" evidence="20">
    <location>
        <begin position="40"/>
        <end position="61"/>
    </location>
</feature>
<evidence type="ECO:0000256" key="19">
    <source>
        <dbReference type="PIRSR" id="PIRSR038885-2"/>
    </source>
</evidence>
<dbReference type="InterPro" id="IPR048260">
    <property type="entry name" value="Cytochrome_b_C_euk/bac"/>
</dbReference>
<evidence type="ECO:0000259" key="22">
    <source>
        <dbReference type="PROSITE" id="PS51003"/>
    </source>
</evidence>
<keyword evidence="12 20" id="KW-1133">Transmembrane helix</keyword>
<evidence type="ECO:0000259" key="21">
    <source>
        <dbReference type="PROSITE" id="PS51002"/>
    </source>
</evidence>
<evidence type="ECO:0000256" key="10">
    <source>
        <dbReference type="ARBA" id="ARBA00022792"/>
    </source>
</evidence>
<feature type="domain" description="Cytochrome b/b6 C-terminal region profile" evidence="22">
    <location>
        <begin position="214"/>
        <end position="383"/>
    </location>
</feature>
<evidence type="ECO:0000256" key="20">
    <source>
        <dbReference type="RuleBase" id="RU362117"/>
    </source>
</evidence>
<feature type="binding site" description="axial binding residue" evidence="19">
    <location>
        <position position="186"/>
    </location>
    <ligand>
        <name>heme b</name>
        <dbReference type="ChEBI" id="CHEBI:60344"/>
        <label>b562</label>
    </ligand>
    <ligandPart>
        <name>Fe</name>
        <dbReference type="ChEBI" id="CHEBI:18248"/>
    </ligandPart>
</feature>
<dbReference type="InterPro" id="IPR030689">
    <property type="entry name" value="Cytochrome_b"/>
</dbReference>
<geneLocation type="mitochondrion" evidence="23"/>
<keyword evidence="5 20" id="KW-0813">Transport</keyword>
<dbReference type="PROSITE" id="PS51003">
    <property type="entry name" value="CYTB_CTER"/>
    <property type="match status" value="1"/>
</dbReference>
<feature type="binding site" evidence="18">
    <location>
        <position position="205"/>
    </location>
    <ligand>
        <name>a ubiquinone</name>
        <dbReference type="ChEBI" id="CHEBI:16389"/>
    </ligand>
</feature>